<accession>A0A0F9HUR7</accession>
<evidence type="ECO:0000313" key="1">
    <source>
        <dbReference type="EMBL" id="KKL85440.1"/>
    </source>
</evidence>
<gene>
    <name evidence="1" type="ORF">LCGC14_1954700</name>
</gene>
<dbReference type="SUPFAM" id="SSF89447">
    <property type="entry name" value="AbrB/MazE/MraZ-like"/>
    <property type="match status" value="1"/>
</dbReference>
<proteinExistence type="predicted"/>
<evidence type="ECO:0008006" key="2">
    <source>
        <dbReference type="Google" id="ProtNLM"/>
    </source>
</evidence>
<organism evidence="1">
    <name type="scientific">marine sediment metagenome</name>
    <dbReference type="NCBI Taxonomy" id="412755"/>
    <lineage>
        <taxon>unclassified sequences</taxon>
        <taxon>metagenomes</taxon>
        <taxon>ecological metagenomes</taxon>
    </lineage>
</organism>
<dbReference type="EMBL" id="LAZR01021404">
    <property type="protein sequence ID" value="KKL85440.1"/>
    <property type="molecule type" value="Genomic_DNA"/>
</dbReference>
<comment type="caution">
    <text evidence="1">The sequence shown here is derived from an EMBL/GenBank/DDBJ whole genome shotgun (WGS) entry which is preliminary data.</text>
</comment>
<reference evidence="1" key="1">
    <citation type="journal article" date="2015" name="Nature">
        <title>Complex archaea that bridge the gap between prokaryotes and eukaryotes.</title>
        <authorList>
            <person name="Spang A."/>
            <person name="Saw J.H."/>
            <person name="Jorgensen S.L."/>
            <person name="Zaremba-Niedzwiedzka K."/>
            <person name="Martijn J."/>
            <person name="Lind A.E."/>
            <person name="van Eijk R."/>
            <person name="Schleper C."/>
            <person name="Guy L."/>
            <person name="Ettema T.J."/>
        </authorList>
    </citation>
    <scope>NUCLEOTIDE SEQUENCE</scope>
</reference>
<dbReference type="AlphaFoldDB" id="A0A0F9HUR7"/>
<sequence>MATQENNYVFHKIITNHGNSPSIYLPNSAKYLGFSLGTEVIVEIDSNKITITPRDPKLFESYVKGLTNKKGKLEAIFFDKEEIKQSPRFEHKTHFRNDQFTVILSFDHFEKKNLLIYFNKTTNKWYVNYITEVIYEEIKEGKNPENFIIMK</sequence>
<name>A0A0F9HUR7_9ZZZZ</name>
<protein>
    <recommendedName>
        <fullName evidence="2">SpoVT-AbrB domain-containing protein</fullName>
    </recommendedName>
</protein>
<dbReference type="InterPro" id="IPR037914">
    <property type="entry name" value="SpoVT-AbrB_sf"/>
</dbReference>